<dbReference type="Proteomes" id="UP000289738">
    <property type="component" value="Chromosome B08"/>
</dbReference>
<comment type="caution">
    <text evidence="1">The sequence shown here is derived from an EMBL/GenBank/DDBJ whole genome shotgun (WGS) entry which is preliminary data.</text>
</comment>
<reference evidence="1 2" key="1">
    <citation type="submission" date="2019-01" db="EMBL/GenBank/DDBJ databases">
        <title>Sequencing of cultivated peanut Arachis hypogaea provides insights into genome evolution and oil improvement.</title>
        <authorList>
            <person name="Chen X."/>
        </authorList>
    </citation>
    <scope>NUCLEOTIDE SEQUENCE [LARGE SCALE GENOMIC DNA]</scope>
    <source>
        <strain evidence="2">cv. Fuhuasheng</strain>
        <tissue evidence="1">Leaves</tissue>
    </source>
</reference>
<protein>
    <submittedName>
        <fullName evidence="1">Uncharacterized protein</fullName>
    </submittedName>
</protein>
<sequence>MLRSTSSAGAISTAVAVDPASLTSPPIRSLRSQWRKNRSRTETVCLIHSLCAL</sequence>
<accession>A0A444Y1D7</accession>
<evidence type="ECO:0000313" key="2">
    <source>
        <dbReference type="Proteomes" id="UP000289738"/>
    </source>
</evidence>
<dbReference type="AlphaFoldDB" id="A0A444Y1D7"/>
<keyword evidence="2" id="KW-1185">Reference proteome</keyword>
<evidence type="ECO:0000313" key="1">
    <source>
        <dbReference type="EMBL" id="RYQ95722.1"/>
    </source>
</evidence>
<dbReference type="EMBL" id="SDMP01000018">
    <property type="protein sequence ID" value="RYQ95722.1"/>
    <property type="molecule type" value="Genomic_DNA"/>
</dbReference>
<name>A0A444Y1D7_ARAHY</name>
<proteinExistence type="predicted"/>
<gene>
    <name evidence="1" type="ORF">Ahy_B08g091069</name>
</gene>
<organism evidence="1 2">
    <name type="scientific">Arachis hypogaea</name>
    <name type="common">Peanut</name>
    <dbReference type="NCBI Taxonomy" id="3818"/>
    <lineage>
        <taxon>Eukaryota</taxon>
        <taxon>Viridiplantae</taxon>
        <taxon>Streptophyta</taxon>
        <taxon>Embryophyta</taxon>
        <taxon>Tracheophyta</taxon>
        <taxon>Spermatophyta</taxon>
        <taxon>Magnoliopsida</taxon>
        <taxon>eudicotyledons</taxon>
        <taxon>Gunneridae</taxon>
        <taxon>Pentapetalae</taxon>
        <taxon>rosids</taxon>
        <taxon>fabids</taxon>
        <taxon>Fabales</taxon>
        <taxon>Fabaceae</taxon>
        <taxon>Papilionoideae</taxon>
        <taxon>50 kb inversion clade</taxon>
        <taxon>dalbergioids sensu lato</taxon>
        <taxon>Dalbergieae</taxon>
        <taxon>Pterocarpus clade</taxon>
        <taxon>Arachis</taxon>
    </lineage>
</organism>